<dbReference type="Gene3D" id="3.50.50.60">
    <property type="entry name" value="FAD/NAD(P)-binding domain"/>
    <property type="match status" value="2"/>
</dbReference>
<dbReference type="RefSeq" id="WP_064979208.1">
    <property type="nucleotide sequence ID" value="NZ_LZLC01000039.1"/>
</dbReference>
<dbReference type="Pfam" id="PF13738">
    <property type="entry name" value="Pyr_redox_3"/>
    <property type="match status" value="1"/>
</dbReference>
<dbReference type="AlphaFoldDB" id="A0A1A3HCG9"/>
<accession>A0A1A3HCG9</accession>
<dbReference type="PRINTS" id="PR00411">
    <property type="entry name" value="PNDRDTASEI"/>
</dbReference>
<keyword evidence="1" id="KW-0503">Monooxygenase</keyword>
<comment type="caution">
    <text evidence="1">The sequence shown here is derived from an EMBL/GenBank/DDBJ whole genome shotgun (WGS) entry which is preliminary data.</text>
</comment>
<evidence type="ECO:0000313" key="2">
    <source>
        <dbReference type="Proteomes" id="UP000093898"/>
    </source>
</evidence>
<organism evidence="1 2">
    <name type="scientific">Mycolicibacterium mucogenicum</name>
    <name type="common">Mycobacterium mucogenicum</name>
    <dbReference type="NCBI Taxonomy" id="56689"/>
    <lineage>
        <taxon>Bacteria</taxon>
        <taxon>Bacillati</taxon>
        <taxon>Actinomycetota</taxon>
        <taxon>Actinomycetes</taxon>
        <taxon>Mycobacteriales</taxon>
        <taxon>Mycobacteriaceae</taxon>
        <taxon>Mycolicibacterium</taxon>
    </lineage>
</organism>
<dbReference type="InterPro" id="IPR036188">
    <property type="entry name" value="FAD/NAD-bd_sf"/>
</dbReference>
<keyword evidence="1" id="KW-0560">Oxidoreductase</keyword>
<evidence type="ECO:0000313" key="1">
    <source>
        <dbReference type="EMBL" id="OBJ45308.1"/>
    </source>
</evidence>
<dbReference type="SUPFAM" id="SSF51905">
    <property type="entry name" value="FAD/NAD(P)-binding domain"/>
    <property type="match status" value="1"/>
</dbReference>
<proteinExistence type="predicted"/>
<dbReference type="Proteomes" id="UP000093898">
    <property type="component" value="Unassembled WGS sequence"/>
</dbReference>
<dbReference type="STRING" id="56689.GCA_001291445_04297"/>
<protein>
    <submittedName>
        <fullName evidence="1">Monooxygenase</fullName>
    </submittedName>
</protein>
<sequence length="508" mass="55447">MTSSETPEFEVVVIGAGFGGINAGVRLRQAGIENFVILDKWDKVGGTWNANHYPGVAVDIPSFIYQFSYHQKGDWSRLFAPGHEIQAYAEEVVDAHGLRPKLRLNTTVTGCRFDEANDIWHVSTDAGEVTARFIIAGIGGLEVPNLPDIAGIDSFGGTVLHTAAWDHSVDLRGKRVGVIGTGATALQLIPEVAKVAAHLTVFQRTPIWVAPKPDWHTGPVTRAVLGTPILRAPLRAIGMVGVEVGVGAGMLHGRRMKPLIRGAEAALKLWMRTQVKDPVTREKLTPKYLLGCKRPSMHNEYFKTYNLPHVDLVTDPIEKVIPDAVVTEGGAAHDIDVLVCATGFKVMAKGSTPPFPTLGRGGIDLNEFWEANRYQAYQGVSAPKFPNAFLVIGPYAYAPGSYLVLIESTGDHAVRVITEARQRGATRVEVKQEPHDRFFADMQKRVAGTPLMTSACGGSNTYYLNHHGDAAAFRPTTVLEMRWANKHFPLSDYRFTRNTVDVPEGVSA</sequence>
<reference evidence="1 2" key="1">
    <citation type="submission" date="2016-06" db="EMBL/GenBank/DDBJ databases">
        <authorList>
            <person name="Kjaerup R.B."/>
            <person name="Dalgaard T.S."/>
            <person name="Juul-Madsen H.R."/>
        </authorList>
    </citation>
    <scope>NUCLEOTIDE SEQUENCE [LARGE SCALE GENOMIC DNA]</scope>
    <source>
        <strain evidence="1 2">1127319.6</strain>
    </source>
</reference>
<dbReference type="PANTHER" id="PTHR42877:SF4">
    <property type="entry name" value="FAD_NAD(P)-BINDING DOMAIN-CONTAINING PROTEIN-RELATED"/>
    <property type="match status" value="1"/>
</dbReference>
<dbReference type="InterPro" id="IPR051209">
    <property type="entry name" value="FAD-bind_Monooxygenase_sf"/>
</dbReference>
<dbReference type="PANTHER" id="PTHR42877">
    <property type="entry name" value="L-ORNITHINE N(5)-MONOOXYGENASE-RELATED"/>
    <property type="match status" value="1"/>
</dbReference>
<dbReference type="GO" id="GO:0004497">
    <property type="term" value="F:monooxygenase activity"/>
    <property type="evidence" value="ECO:0007669"/>
    <property type="project" value="UniProtKB-KW"/>
</dbReference>
<gene>
    <name evidence="1" type="ORF">A5630_14315</name>
</gene>
<name>A0A1A3HCG9_MYCMU</name>
<dbReference type="OrthoDB" id="4496350at2"/>
<dbReference type="EMBL" id="LZLC01000039">
    <property type="protein sequence ID" value="OBJ45308.1"/>
    <property type="molecule type" value="Genomic_DNA"/>
</dbReference>